<dbReference type="EMBL" id="VSRR010009930">
    <property type="protein sequence ID" value="MPC51075.1"/>
    <property type="molecule type" value="Genomic_DNA"/>
</dbReference>
<accession>A0A5B7G0M3</accession>
<dbReference type="Proteomes" id="UP000324222">
    <property type="component" value="Unassembled WGS sequence"/>
</dbReference>
<evidence type="ECO:0000313" key="2">
    <source>
        <dbReference type="Proteomes" id="UP000324222"/>
    </source>
</evidence>
<evidence type="ECO:0000313" key="1">
    <source>
        <dbReference type="EMBL" id="MPC51075.1"/>
    </source>
</evidence>
<gene>
    <name evidence="1" type="ORF">E2C01_044911</name>
</gene>
<dbReference type="AlphaFoldDB" id="A0A5B7G0M3"/>
<keyword evidence="2" id="KW-1185">Reference proteome</keyword>
<organism evidence="1 2">
    <name type="scientific">Portunus trituberculatus</name>
    <name type="common">Swimming crab</name>
    <name type="synonym">Neptunus trituberculatus</name>
    <dbReference type="NCBI Taxonomy" id="210409"/>
    <lineage>
        <taxon>Eukaryota</taxon>
        <taxon>Metazoa</taxon>
        <taxon>Ecdysozoa</taxon>
        <taxon>Arthropoda</taxon>
        <taxon>Crustacea</taxon>
        <taxon>Multicrustacea</taxon>
        <taxon>Malacostraca</taxon>
        <taxon>Eumalacostraca</taxon>
        <taxon>Eucarida</taxon>
        <taxon>Decapoda</taxon>
        <taxon>Pleocyemata</taxon>
        <taxon>Brachyura</taxon>
        <taxon>Eubrachyura</taxon>
        <taxon>Portunoidea</taxon>
        <taxon>Portunidae</taxon>
        <taxon>Portuninae</taxon>
        <taxon>Portunus</taxon>
    </lineage>
</organism>
<sequence length="184" mass="19355">MPVWVCGRRMLMGVGGVSGAFVALLTVAAKVTPVGGLIGAVRAGERFVSGVGAHVALHGQAKRLTASATRRCRNPAPPPTAGSMPMPMPVAATWEGGENSEQDARTHARINTQLYRRHKAAFLPVSSPPRLKSCSLAVKTQTRAPVICECQQCLRCLVVVTALGQEDTSASPLSPHRPSLPSTQ</sequence>
<name>A0A5B7G0M3_PORTR</name>
<proteinExistence type="predicted"/>
<comment type="caution">
    <text evidence="1">The sequence shown here is derived from an EMBL/GenBank/DDBJ whole genome shotgun (WGS) entry which is preliminary data.</text>
</comment>
<protein>
    <submittedName>
        <fullName evidence="1">Uncharacterized protein</fullName>
    </submittedName>
</protein>
<reference evidence="1 2" key="1">
    <citation type="submission" date="2019-05" db="EMBL/GenBank/DDBJ databases">
        <title>Another draft genome of Portunus trituberculatus and its Hox gene families provides insights of decapod evolution.</title>
        <authorList>
            <person name="Jeong J.-H."/>
            <person name="Song I."/>
            <person name="Kim S."/>
            <person name="Choi T."/>
            <person name="Kim D."/>
            <person name="Ryu S."/>
            <person name="Kim W."/>
        </authorList>
    </citation>
    <scope>NUCLEOTIDE SEQUENCE [LARGE SCALE GENOMIC DNA]</scope>
    <source>
        <tissue evidence="1">Muscle</tissue>
    </source>
</reference>